<accession>A0ABM2X1T0</accession>
<feature type="coiled-coil region" evidence="1">
    <location>
        <begin position="34"/>
        <end position="234"/>
    </location>
</feature>
<keyword evidence="1" id="KW-0175">Coiled coil</keyword>
<dbReference type="RefSeq" id="XP_040596840.1">
    <property type="nucleotide sequence ID" value="XM_040740906.1"/>
</dbReference>
<reference evidence="3" key="1">
    <citation type="submission" date="2025-08" db="UniProtKB">
        <authorList>
            <consortium name="RefSeq"/>
        </authorList>
    </citation>
    <scope>IDENTIFICATION</scope>
    <source>
        <tissue evidence="3">Liver</tissue>
    </source>
</reference>
<dbReference type="Proteomes" id="UP000886700">
    <property type="component" value="Unplaced"/>
</dbReference>
<evidence type="ECO:0000256" key="1">
    <source>
        <dbReference type="SAM" id="Coils"/>
    </source>
</evidence>
<evidence type="ECO:0000313" key="2">
    <source>
        <dbReference type="Proteomes" id="UP000886700"/>
    </source>
</evidence>
<organism evidence="2 3">
    <name type="scientific">Mesocricetus auratus</name>
    <name type="common">Golden hamster</name>
    <dbReference type="NCBI Taxonomy" id="10036"/>
    <lineage>
        <taxon>Eukaryota</taxon>
        <taxon>Metazoa</taxon>
        <taxon>Chordata</taxon>
        <taxon>Craniata</taxon>
        <taxon>Vertebrata</taxon>
        <taxon>Euteleostomi</taxon>
        <taxon>Mammalia</taxon>
        <taxon>Eutheria</taxon>
        <taxon>Euarchontoglires</taxon>
        <taxon>Glires</taxon>
        <taxon>Rodentia</taxon>
        <taxon>Myomorpha</taxon>
        <taxon>Muroidea</taxon>
        <taxon>Cricetidae</taxon>
        <taxon>Cricetinae</taxon>
        <taxon>Mesocricetus</taxon>
    </lineage>
</organism>
<name>A0ABM2X1T0_MESAU</name>
<proteinExistence type="predicted"/>
<protein>
    <submittedName>
        <fullName evidence="3">Myosin heavy chain, non-muscle-like isoform X1</fullName>
    </submittedName>
</protein>
<gene>
    <name evidence="3" type="primary">LOC121138090</name>
</gene>
<keyword evidence="2" id="KW-1185">Reference proteome</keyword>
<dbReference type="Gene3D" id="1.10.287.1490">
    <property type="match status" value="1"/>
</dbReference>
<sequence>MYFRLTFEVSDLQATTKHQEEEIRGFHTNHKQSIQALTMRLNNGKEEKSKLLKEINRLNLEIFDLQATNKHQEEEIEECHTNHNKSFQTLTQHLENRNEKIIKLRKEIARLEHEYSELQATTNCQAEESRKCQKNHNKLIQELKMRLENGKQEKSKLLKEIDRLEEEYSELQATTNCQAEESRKCQKNQNKLIQELKMHLENGKEEKRKLLKEIDRLNLEISDLRTTTKHEEEEMEEFHTTHVSPYLQSLFCTNF</sequence>
<dbReference type="GeneID" id="121138090"/>
<evidence type="ECO:0000313" key="3">
    <source>
        <dbReference type="RefSeq" id="XP_040596840.1"/>
    </source>
</evidence>